<reference evidence="2 3" key="1">
    <citation type="journal article" date="2023" name="Nucleic Acids Res.">
        <title>The hologenome of Daphnia magna reveals possible DNA methylation and microbiome-mediated evolution of the host genome.</title>
        <authorList>
            <person name="Chaturvedi A."/>
            <person name="Li X."/>
            <person name="Dhandapani V."/>
            <person name="Marshall H."/>
            <person name="Kissane S."/>
            <person name="Cuenca-Cambronero M."/>
            <person name="Asole G."/>
            <person name="Calvet F."/>
            <person name="Ruiz-Romero M."/>
            <person name="Marangio P."/>
            <person name="Guigo R."/>
            <person name="Rago D."/>
            <person name="Mirbahai L."/>
            <person name="Eastwood N."/>
            <person name="Colbourne J.K."/>
            <person name="Zhou J."/>
            <person name="Mallon E."/>
            <person name="Orsini L."/>
        </authorList>
    </citation>
    <scope>NUCLEOTIDE SEQUENCE [LARGE SCALE GENOMIC DNA]</scope>
    <source>
        <strain evidence="2">LRV0_1</strain>
    </source>
</reference>
<feature type="compositionally biased region" description="Low complexity" evidence="1">
    <location>
        <begin position="146"/>
        <end position="155"/>
    </location>
</feature>
<organism evidence="2 3">
    <name type="scientific">Daphnia magna</name>
    <dbReference type="NCBI Taxonomy" id="35525"/>
    <lineage>
        <taxon>Eukaryota</taxon>
        <taxon>Metazoa</taxon>
        <taxon>Ecdysozoa</taxon>
        <taxon>Arthropoda</taxon>
        <taxon>Crustacea</taxon>
        <taxon>Branchiopoda</taxon>
        <taxon>Diplostraca</taxon>
        <taxon>Cladocera</taxon>
        <taxon>Anomopoda</taxon>
        <taxon>Daphniidae</taxon>
        <taxon>Daphnia</taxon>
    </lineage>
</organism>
<feature type="region of interest" description="Disordered" evidence="1">
    <location>
        <begin position="136"/>
        <end position="158"/>
    </location>
</feature>
<accession>A0ABR0AAF4</accession>
<dbReference type="EMBL" id="JAOYFB010000037">
    <property type="protein sequence ID" value="KAK4022097.1"/>
    <property type="molecule type" value="Genomic_DNA"/>
</dbReference>
<dbReference type="Proteomes" id="UP001234178">
    <property type="component" value="Unassembled WGS sequence"/>
</dbReference>
<evidence type="ECO:0000256" key="1">
    <source>
        <dbReference type="SAM" id="MobiDB-lite"/>
    </source>
</evidence>
<proteinExistence type="predicted"/>
<name>A0ABR0AAF4_9CRUS</name>
<comment type="caution">
    <text evidence="2">The sequence shown here is derived from an EMBL/GenBank/DDBJ whole genome shotgun (WGS) entry which is preliminary data.</text>
</comment>
<keyword evidence="3" id="KW-1185">Reference proteome</keyword>
<sequence length="767" mass="86052">MAAESERTQDGHLINGNHQDYSSCTANWESQQSANRQFESNWFSPSLTSTQIASFVVIDSDDDAQNDILLTYEKLNIFEDTLQEEIPSPADLSFLPTSTDYPMVSETPPPQGNLLGWDTINPSNYLFNSTEYFKSPQNHTMKTPTKRQSTSAQSKKSSKMKRVKLEGYSCKLNGAIYNVVSRDLDVLEAIEKGLKHIQQTIRQHYMCNVRHLSLQLNQIEIVLAILDDEQLGLGMSLEAWNEMIIHTKKKFQDTQHEIDACRRRRFELDTFTDELTHSFSQSLSISSSNQCLQQQCISDIRNEEKSQAKITAKSIHFESKTIRTSDPVSDGGCEHEIQVINSSQIPNSLTHNVGVLLQTSSTQRMERKSLSVKGKTNPKKKPSNVSHTSIILDAGRHSPSREKYLQLVTVMDNTRLPSDSLNLAPAQDLVVASDSTADCSRKTLAIEENPATRQASKNLEALPDVTDSTTYVNESIRISNDILGDDQPSNDTPDFFGVSLDDDGLPLLEKEMVSKFDRAMEGQDDLFVVGESHSSSQSLFLGSKNRTPTIVKIGFHLRPFVLNGVLCPGKNNMKLTINSRIYIGSLAADGTIEMNGFNFSTIGNWIRSVEGKPFSKLSKLVQRTFDLQYNGKSLGQVLEVDESLRSSVLRKVREIPFTDNIAEVSMSHPPMAESKLVQENVSFSSPATKNPMPYLTGTVNNLVHTSATISNTKEDLQFVPEEMTRHIKTIFIHAQDEYFPICKCVEQFWCGIQPFPKHILDEVDSWK</sequence>
<evidence type="ECO:0000313" key="3">
    <source>
        <dbReference type="Proteomes" id="UP001234178"/>
    </source>
</evidence>
<protein>
    <submittedName>
        <fullName evidence="2">Uncharacterized protein</fullName>
    </submittedName>
</protein>
<feature type="region of interest" description="Disordered" evidence="1">
    <location>
        <begin position="360"/>
        <end position="386"/>
    </location>
</feature>
<evidence type="ECO:0000313" key="2">
    <source>
        <dbReference type="EMBL" id="KAK4022097.1"/>
    </source>
</evidence>
<gene>
    <name evidence="2" type="ORF">OUZ56_007584</name>
</gene>